<dbReference type="KEGG" id="vhl:BME96_06565"/>
<evidence type="ECO:0000313" key="3">
    <source>
        <dbReference type="Proteomes" id="UP000182945"/>
    </source>
</evidence>
<protein>
    <recommendedName>
        <fullName evidence="4">DUF4352 domain-containing protein</fullName>
    </recommendedName>
</protein>
<proteinExistence type="predicted"/>
<organism evidence="2 3">
    <name type="scientific">Virgibacillus halodenitrificans</name>
    <name type="common">Bacillus halodenitrificans</name>
    <dbReference type="NCBI Taxonomy" id="1482"/>
    <lineage>
        <taxon>Bacteria</taxon>
        <taxon>Bacillati</taxon>
        <taxon>Bacillota</taxon>
        <taxon>Bacilli</taxon>
        <taxon>Bacillales</taxon>
        <taxon>Bacillaceae</taxon>
        <taxon>Virgibacillus</taxon>
    </lineage>
</organism>
<reference evidence="2 3" key="1">
    <citation type="submission" date="2016-11" db="EMBL/GenBank/DDBJ databases">
        <title>Complete genome sequencing of Virgibacillus halodenitrificans PDB-F2.</title>
        <authorList>
            <person name="Sun Z."/>
            <person name="Zhou Y."/>
            <person name="Li H."/>
        </authorList>
    </citation>
    <scope>NUCLEOTIDE SEQUENCE [LARGE SCALE GENOMIC DNA]</scope>
    <source>
        <strain evidence="2 3">PDB-F2</strain>
    </source>
</reference>
<dbReference type="AlphaFoldDB" id="A0AAC9IY95"/>
<feature type="compositionally biased region" description="Basic and acidic residues" evidence="1">
    <location>
        <begin position="72"/>
        <end position="122"/>
    </location>
</feature>
<feature type="compositionally biased region" description="Basic and acidic residues" evidence="1">
    <location>
        <begin position="49"/>
        <end position="63"/>
    </location>
</feature>
<name>A0AAC9IY95_VIRHA</name>
<evidence type="ECO:0008006" key="4">
    <source>
        <dbReference type="Google" id="ProtNLM"/>
    </source>
</evidence>
<gene>
    <name evidence="2" type="ORF">BME96_06565</name>
</gene>
<accession>A0AAC9IY95</accession>
<feature type="region of interest" description="Disordered" evidence="1">
    <location>
        <begin position="38"/>
        <end position="122"/>
    </location>
</feature>
<dbReference type="RefSeq" id="WP_071648701.1">
    <property type="nucleotide sequence ID" value="NZ_CP017962.1"/>
</dbReference>
<dbReference type="Proteomes" id="UP000182945">
    <property type="component" value="Chromosome"/>
</dbReference>
<evidence type="ECO:0000256" key="1">
    <source>
        <dbReference type="SAM" id="MobiDB-lite"/>
    </source>
</evidence>
<dbReference type="GeneID" id="71514044"/>
<sequence length="287" mass="32085">MWKKWLITLAFTVSFSVKDLGGLSYFDLVGNEANELLTNNFSDEDEESQVERENSNPSEKENKNQQIPNTAKENDVAEKKEAEEQVRKEDKETKEKSTQGQDEKEDKEKGVKMPEDKAGFDEYPKGQFAVEGAQGETVKTDTGTFVIEKQWTNLSKVYVGPMTIKIKNINIVSGDVTDSAISGISGEKVKFVQVDAILQNTSKEPIGFPFAAATLHIGSKNLFAHDMFSGMTNVNFDTQIPRNTTLVYMLDDPTLNISEVTLKLAKLPVNKKTKEEMGKRTSIHVSF</sequence>
<dbReference type="EMBL" id="CP017962">
    <property type="protein sequence ID" value="APC47852.1"/>
    <property type="molecule type" value="Genomic_DNA"/>
</dbReference>
<evidence type="ECO:0000313" key="2">
    <source>
        <dbReference type="EMBL" id="APC47852.1"/>
    </source>
</evidence>